<feature type="compositionally biased region" description="Gly residues" evidence="1">
    <location>
        <begin position="80"/>
        <end position="97"/>
    </location>
</feature>
<keyword evidence="5" id="KW-1185">Reference proteome</keyword>
<keyword evidence="2" id="KW-1133">Transmembrane helix</keyword>
<keyword evidence="2" id="KW-0812">Transmembrane</keyword>
<reference evidence="4 5" key="1">
    <citation type="submission" date="2023-01" db="EMBL/GenBank/DDBJ databases">
        <authorList>
            <person name="Kreplak J."/>
        </authorList>
    </citation>
    <scope>NUCLEOTIDE SEQUENCE [LARGE SCALE GENOMIC DNA]</scope>
</reference>
<evidence type="ECO:0000313" key="5">
    <source>
        <dbReference type="Proteomes" id="UP001157006"/>
    </source>
</evidence>
<feature type="transmembrane region" description="Helical" evidence="2">
    <location>
        <begin position="142"/>
        <end position="160"/>
    </location>
</feature>
<keyword evidence="3" id="KW-0732">Signal</keyword>
<protein>
    <recommendedName>
        <fullName evidence="6">Glycine-rich protein</fullName>
    </recommendedName>
</protein>
<proteinExistence type="predicted"/>
<keyword evidence="2" id="KW-0472">Membrane</keyword>
<accession>A0AAV0ZZX0</accession>
<dbReference type="AlphaFoldDB" id="A0AAV0ZZX0"/>
<name>A0AAV0ZZX0_VICFA</name>
<evidence type="ECO:0000256" key="1">
    <source>
        <dbReference type="SAM" id="MobiDB-lite"/>
    </source>
</evidence>
<evidence type="ECO:0000256" key="2">
    <source>
        <dbReference type="SAM" id="Phobius"/>
    </source>
</evidence>
<sequence>MKLIFLAMFLLIISGAQAISNEDEDFNMKFTSENRSIIQSKEQARNLLGNLYGNGNIGVSTRLVESNNEHKHELSVTIRKGGGGGRGGGRGRGGGSRGRFFGGRAGGAAATGVVGAGVGAGVAGSESANHGNHHSKSSATSLMEVSCFSVSIFILCVSFLL</sequence>
<feature type="signal peptide" evidence="3">
    <location>
        <begin position="1"/>
        <end position="18"/>
    </location>
</feature>
<gene>
    <name evidence="4" type="ORF">VFH_II272880</name>
</gene>
<feature type="region of interest" description="Disordered" evidence="1">
    <location>
        <begin position="77"/>
        <end position="97"/>
    </location>
</feature>
<feature type="chain" id="PRO_5043561398" description="Glycine-rich protein" evidence="3">
    <location>
        <begin position="19"/>
        <end position="161"/>
    </location>
</feature>
<dbReference type="Proteomes" id="UP001157006">
    <property type="component" value="Chromosome 2"/>
</dbReference>
<evidence type="ECO:0000313" key="4">
    <source>
        <dbReference type="EMBL" id="CAI8601442.1"/>
    </source>
</evidence>
<organism evidence="4 5">
    <name type="scientific">Vicia faba</name>
    <name type="common">Broad bean</name>
    <name type="synonym">Faba vulgaris</name>
    <dbReference type="NCBI Taxonomy" id="3906"/>
    <lineage>
        <taxon>Eukaryota</taxon>
        <taxon>Viridiplantae</taxon>
        <taxon>Streptophyta</taxon>
        <taxon>Embryophyta</taxon>
        <taxon>Tracheophyta</taxon>
        <taxon>Spermatophyta</taxon>
        <taxon>Magnoliopsida</taxon>
        <taxon>eudicotyledons</taxon>
        <taxon>Gunneridae</taxon>
        <taxon>Pentapetalae</taxon>
        <taxon>rosids</taxon>
        <taxon>fabids</taxon>
        <taxon>Fabales</taxon>
        <taxon>Fabaceae</taxon>
        <taxon>Papilionoideae</taxon>
        <taxon>50 kb inversion clade</taxon>
        <taxon>NPAAA clade</taxon>
        <taxon>Hologalegina</taxon>
        <taxon>IRL clade</taxon>
        <taxon>Fabeae</taxon>
        <taxon>Vicia</taxon>
    </lineage>
</organism>
<dbReference type="EMBL" id="OX451737">
    <property type="protein sequence ID" value="CAI8601442.1"/>
    <property type="molecule type" value="Genomic_DNA"/>
</dbReference>
<evidence type="ECO:0000256" key="3">
    <source>
        <dbReference type="SAM" id="SignalP"/>
    </source>
</evidence>
<evidence type="ECO:0008006" key="6">
    <source>
        <dbReference type="Google" id="ProtNLM"/>
    </source>
</evidence>